<dbReference type="Proteomes" id="UP000239539">
    <property type="component" value="Unassembled WGS sequence"/>
</dbReference>
<keyword evidence="3" id="KW-1185">Reference proteome</keyword>
<dbReference type="RefSeq" id="WP_105931782.1">
    <property type="nucleotide sequence ID" value="NZ_PVNO01000027.1"/>
</dbReference>
<evidence type="ECO:0000313" key="2">
    <source>
        <dbReference type="EMBL" id="PRO68065.1"/>
    </source>
</evidence>
<sequence>MSLTSYQQAVLQEMGIPVWITKDAYSELKDQTKPKENGTSQNVHGTANSSASHATFNQNVQSNVPSSTPISQEEKQSRLAQLRANVGGSSKEKAKPRDVVTAKPPTHNAPLDERTQKYGANEASIAQSKMAASSPHATMPPNGNVVNSQEPVIKTSEAKKPASPDGIPLSAEQKAKSQQWLKDLQLACVQLGIPSQWANNIMIGRTLSVTESAIVLPATPLKLTTTQKRELWAQLTDVGRTLNKSATEQ</sequence>
<feature type="region of interest" description="Disordered" evidence="1">
    <location>
        <begin position="30"/>
        <end position="117"/>
    </location>
</feature>
<evidence type="ECO:0000256" key="1">
    <source>
        <dbReference type="SAM" id="MobiDB-lite"/>
    </source>
</evidence>
<proteinExistence type="predicted"/>
<reference evidence="3" key="1">
    <citation type="journal article" date="2020" name="Int. J. Syst. Evol. Microbiol.">
        <title>Alteromonas alba sp. nov., a marine bacterium isolated from the seawater of the West Pacific Ocean.</title>
        <authorList>
            <person name="Sun C."/>
            <person name="Wu Y.-H."/>
            <person name="Xamxidin M."/>
            <person name="Cheng H."/>
            <person name="Xu X.-W."/>
        </authorList>
    </citation>
    <scope>NUCLEOTIDE SEQUENCE [LARGE SCALE GENOMIC DNA]</scope>
    <source>
        <strain evidence="3">9a2</strain>
    </source>
</reference>
<dbReference type="EMBL" id="PVNO01000027">
    <property type="protein sequence ID" value="PRO68065.1"/>
    <property type="molecule type" value="Genomic_DNA"/>
</dbReference>
<evidence type="ECO:0000313" key="3">
    <source>
        <dbReference type="Proteomes" id="UP000239539"/>
    </source>
</evidence>
<name>A0ABX5CKU6_9ALTE</name>
<comment type="caution">
    <text evidence="2">The sequence shown here is derived from an EMBL/GenBank/DDBJ whole genome shotgun (WGS) entry which is preliminary data.</text>
</comment>
<organism evidence="2 3">
    <name type="scientific">Alteromonas gracilis</name>
    <dbReference type="NCBI Taxonomy" id="1479524"/>
    <lineage>
        <taxon>Bacteria</taxon>
        <taxon>Pseudomonadati</taxon>
        <taxon>Pseudomonadota</taxon>
        <taxon>Gammaproteobacteria</taxon>
        <taxon>Alteromonadales</taxon>
        <taxon>Alteromonadaceae</taxon>
        <taxon>Alteromonas/Salinimonas group</taxon>
        <taxon>Alteromonas</taxon>
    </lineage>
</organism>
<feature type="compositionally biased region" description="Polar residues" evidence="1">
    <location>
        <begin position="37"/>
        <end position="71"/>
    </location>
</feature>
<accession>A0ABX5CKU6</accession>
<feature type="compositionally biased region" description="Basic and acidic residues" evidence="1">
    <location>
        <begin position="90"/>
        <end position="100"/>
    </location>
</feature>
<gene>
    <name evidence="2" type="ORF">C6Y39_13475</name>
</gene>
<protein>
    <submittedName>
        <fullName evidence="2">Alanine acetyltransferase</fullName>
    </submittedName>
</protein>